<feature type="binding site" evidence="1">
    <location>
        <position position="296"/>
    </location>
    <ligand>
        <name>Mg(2+)</name>
        <dbReference type="ChEBI" id="CHEBI:18420"/>
        <label>1</label>
    </ligand>
</feature>
<feature type="binding site" evidence="1">
    <location>
        <position position="297"/>
    </location>
    <ligand>
        <name>Mg(2+)</name>
        <dbReference type="ChEBI" id="CHEBI:18420"/>
        <label>1</label>
    </ligand>
</feature>
<accession>A0A506UIU1</accession>
<evidence type="ECO:0008006" key="4">
    <source>
        <dbReference type="Google" id="ProtNLM"/>
    </source>
</evidence>
<evidence type="ECO:0000313" key="2">
    <source>
        <dbReference type="EMBL" id="TPW33183.1"/>
    </source>
</evidence>
<protein>
    <recommendedName>
        <fullName evidence="4">ADP-ribosylglycohydrolase</fullName>
    </recommendedName>
</protein>
<sequence>MSADMAQKIEAVLAAACVGDALGAATECMYPALINEVFGGPVVTYRQPPEHAPFAKGLAPGRLTDDATQMLAMARRLIALDRPAGPDDAIAGFIDWSNDEEMFQRFAGPTTRIAVEAMRAGARAEDVATPAAYSCMFGTSNGGAMRAPTAGSAAAGNLEAAVRLACLLSAPTHNTQIAFSGASAVAGAIAVGLAEDRSMSLEDAALEGARLGEAEAVKTGRIVGGTGVIRRIELAFEIAERYAGDMEAARTELTEVVGNGVAMAEAVPHAFGLVKAANGSAWDAIVAAVNGGNDSDTIAMIAGSVAAAWNGAADIPDGLIAEAVAINGLDLAAVAAGLSAYNARFAKGA</sequence>
<keyword evidence="3" id="KW-1185">Reference proteome</keyword>
<dbReference type="PANTHER" id="PTHR16222:SF12">
    <property type="entry name" value="ADP-RIBOSYLGLYCOHYDROLASE-RELATED"/>
    <property type="match status" value="1"/>
</dbReference>
<evidence type="ECO:0000313" key="3">
    <source>
        <dbReference type="Proteomes" id="UP000318801"/>
    </source>
</evidence>
<gene>
    <name evidence="2" type="ORF">FJU08_01045</name>
</gene>
<keyword evidence="1" id="KW-0479">Metal-binding</keyword>
<proteinExistence type="predicted"/>
<dbReference type="OrthoDB" id="9798107at2"/>
<dbReference type="AlphaFoldDB" id="A0A506UIU1"/>
<feature type="binding site" evidence="1">
    <location>
        <position position="66"/>
    </location>
    <ligand>
        <name>Mg(2+)</name>
        <dbReference type="ChEBI" id="CHEBI:18420"/>
        <label>1</label>
    </ligand>
</feature>
<dbReference type="InterPro" id="IPR036705">
    <property type="entry name" value="Ribosyl_crysJ1_sf"/>
</dbReference>
<dbReference type="EMBL" id="VHLG01000001">
    <property type="protein sequence ID" value="TPW33183.1"/>
    <property type="molecule type" value="Genomic_DNA"/>
</dbReference>
<dbReference type="SUPFAM" id="SSF101478">
    <property type="entry name" value="ADP-ribosylglycohydrolase"/>
    <property type="match status" value="1"/>
</dbReference>
<dbReference type="Proteomes" id="UP000318801">
    <property type="component" value="Unassembled WGS sequence"/>
</dbReference>
<dbReference type="RefSeq" id="WP_141147119.1">
    <property type="nucleotide sequence ID" value="NZ_VHLG01000001.1"/>
</dbReference>
<organism evidence="2 3">
    <name type="scientific">Martelella alba</name>
    <dbReference type="NCBI Taxonomy" id="2590451"/>
    <lineage>
        <taxon>Bacteria</taxon>
        <taxon>Pseudomonadati</taxon>
        <taxon>Pseudomonadota</taxon>
        <taxon>Alphaproteobacteria</taxon>
        <taxon>Hyphomicrobiales</taxon>
        <taxon>Aurantimonadaceae</taxon>
        <taxon>Martelella</taxon>
    </lineage>
</organism>
<dbReference type="InterPro" id="IPR005502">
    <property type="entry name" value="Ribosyl_crysJ1"/>
</dbReference>
<dbReference type="InterPro" id="IPR050792">
    <property type="entry name" value="ADP-ribosylglycohydrolase"/>
</dbReference>
<dbReference type="GO" id="GO:0046872">
    <property type="term" value="F:metal ion binding"/>
    <property type="evidence" value="ECO:0007669"/>
    <property type="project" value="UniProtKB-KW"/>
</dbReference>
<dbReference type="Gene3D" id="1.10.4080.10">
    <property type="entry name" value="ADP-ribosylation/Crystallin J1"/>
    <property type="match status" value="1"/>
</dbReference>
<feature type="binding site" evidence="1">
    <location>
        <position position="294"/>
    </location>
    <ligand>
        <name>Mg(2+)</name>
        <dbReference type="ChEBI" id="CHEBI:18420"/>
        <label>1</label>
    </ligand>
</feature>
<keyword evidence="1" id="KW-0460">Magnesium</keyword>
<reference evidence="2 3" key="1">
    <citation type="submission" date="2019-06" db="EMBL/GenBank/DDBJ databases">
        <authorList>
            <person name="Li M."/>
        </authorList>
    </citation>
    <scope>NUCLEOTIDE SEQUENCE [LARGE SCALE GENOMIC DNA]</scope>
    <source>
        <strain evidence="2 3">BGMRC2036</strain>
    </source>
</reference>
<dbReference type="Pfam" id="PF03747">
    <property type="entry name" value="ADP_ribosyl_GH"/>
    <property type="match status" value="1"/>
</dbReference>
<dbReference type="PANTHER" id="PTHR16222">
    <property type="entry name" value="ADP-RIBOSYLGLYCOHYDROLASE"/>
    <property type="match status" value="1"/>
</dbReference>
<feature type="binding site" evidence="1">
    <location>
        <position position="65"/>
    </location>
    <ligand>
        <name>Mg(2+)</name>
        <dbReference type="ChEBI" id="CHEBI:18420"/>
        <label>1</label>
    </ligand>
</feature>
<comment type="caution">
    <text evidence="2">The sequence shown here is derived from an EMBL/GenBank/DDBJ whole genome shotgun (WGS) entry which is preliminary data.</text>
</comment>
<feature type="binding site" evidence="1">
    <location>
        <position position="64"/>
    </location>
    <ligand>
        <name>Mg(2+)</name>
        <dbReference type="ChEBI" id="CHEBI:18420"/>
        <label>1</label>
    </ligand>
</feature>
<comment type="cofactor">
    <cofactor evidence="1">
        <name>Mg(2+)</name>
        <dbReference type="ChEBI" id="CHEBI:18420"/>
    </cofactor>
    <text evidence="1">Binds 2 magnesium ions per subunit.</text>
</comment>
<evidence type="ECO:0000256" key="1">
    <source>
        <dbReference type="PIRSR" id="PIRSR605502-1"/>
    </source>
</evidence>
<name>A0A506UIU1_9HYPH</name>